<name>A0ABW1LAA9_9BACL</name>
<gene>
    <name evidence="1" type="ORF">ACFPYN_11915</name>
</gene>
<sequence length="311" mass="35736">MGKPMGTTEGKILKMVDSETGEVMSVMNTDLQYVRSKKQDDFMKKNSEAKEEFTTFNLEAGKFIWAYPEKIQHLIQSPDFSKANLTMVFYLATYVNGLGYLAHDNNNIKMGKADLQKALGLGINAFPKFIKKLTQHEILIELTIDSKKVYKWNEEFNFYGSAKGIAKPTMLVRTYVNQVRELYEATDVNGKRKYSATILYPIFALVPYLHRTSNIICKNPDVKDINEIEYFTLSEIAELLDLTSSKKMSTALSSILLDGQTTFRKVESKNEKYLQMNPRVFWRGVVAPDARLVSEFNMINYNRMKRSKISK</sequence>
<dbReference type="EMBL" id="JBHSRI010000018">
    <property type="protein sequence ID" value="MFC6040127.1"/>
    <property type="molecule type" value="Genomic_DNA"/>
</dbReference>
<keyword evidence="2" id="KW-1185">Reference proteome</keyword>
<organism evidence="1 2">
    <name type="scientific">Paenisporosarcina macmurdoensis</name>
    <dbReference type="NCBI Taxonomy" id="212659"/>
    <lineage>
        <taxon>Bacteria</taxon>
        <taxon>Bacillati</taxon>
        <taxon>Bacillota</taxon>
        <taxon>Bacilli</taxon>
        <taxon>Bacillales</taxon>
        <taxon>Caryophanaceae</taxon>
        <taxon>Paenisporosarcina</taxon>
    </lineage>
</organism>
<dbReference type="Proteomes" id="UP001596170">
    <property type="component" value="Unassembled WGS sequence"/>
</dbReference>
<evidence type="ECO:0008006" key="3">
    <source>
        <dbReference type="Google" id="ProtNLM"/>
    </source>
</evidence>
<evidence type="ECO:0000313" key="2">
    <source>
        <dbReference type="Proteomes" id="UP001596170"/>
    </source>
</evidence>
<evidence type="ECO:0000313" key="1">
    <source>
        <dbReference type="EMBL" id="MFC6040127.1"/>
    </source>
</evidence>
<accession>A0ABW1LAA9</accession>
<proteinExistence type="predicted"/>
<protein>
    <recommendedName>
        <fullName evidence="3">Plasmid replication protein RepL domain-containing protein</fullName>
    </recommendedName>
</protein>
<reference evidence="2" key="1">
    <citation type="journal article" date="2019" name="Int. J. Syst. Evol. Microbiol.">
        <title>The Global Catalogue of Microorganisms (GCM) 10K type strain sequencing project: providing services to taxonomists for standard genome sequencing and annotation.</title>
        <authorList>
            <consortium name="The Broad Institute Genomics Platform"/>
            <consortium name="The Broad Institute Genome Sequencing Center for Infectious Disease"/>
            <person name="Wu L."/>
            <person name="Ma J."/>
        </authorList>
    </citation>
    <scope>NUCLEOTIDE SEQUENCE [LARGE SCALE GENOMIC DNA]</scope>
    <source>
        <strain evidence="2">CCUG 54527</strain>
    </source>
</reference>
<comment type="caution">
    <text evidence="1">The sequence shown here is derived from an EMBL/GenBank/DDBJ whole genome shotgun (WGS) entry which is preliminary data.</text>
</comment>
<dbReference type="RefSeq" id="WP_377734432.1">
    <property type="nucleotide sequence ID" value="NZ_JBHSRI010000018.1"/>
</dbReference>